<sequence length="398" mass="42839">VSRAQHAFHGVRPYGSLAIVGAGNLVSVLIVLQRDVGGHEESDIAFVYLFHHLGFFDEIDKFGGAQVLHGRHQVLEVHLDTSRASVLAPGEAMAAHVLVGDGLALVHRTDLGGADEGVLGVLALLGLEVEGEGHSAIALLGVVNLLAEVAHVRPFPPGLSGREAEAEEAIVPPRPGLHDDGGGSLFNAFWTPYLQPRIGQSPAVESSNSGSSAEETPTAVIVETRPWRDDGFFGFGFPARQPWWKGPNVCNFRQEVDDAKESNGTVPFAFNFQSKQCQDTEDAFVCTTKIRTMNESKTITDKYVCCHGFARGQNGRSGCVQVNLKDLVTTMKDLGASKFVDLVEESKMVEEINKGNVTLFVPTNIALKDYEHTNEVSSPHDGQAAVRAHTVEGVLRTG</sequence>
<dbReference type="SUPFAM" id="SSF82153">
    <property type="entry name" value="FAS1 domain"/>
    <property type="match status" value="1"/>
</dbReference>
<evidence type="ECO:0000259" key="3">
    <source>
        <dbReference type="PROSITE" id="PS50213"/>
    </source>
</evidence>
<accession>A0A023FX10</accession>
<name>A0A023FX10_AMBPA</name>
<dbReference type="InterPro" id="IPR000782">
    <property type="entry name" value="FAS1_domain"/>
</dbReference>
<dbReference type="EMBL" id="GBBL01000924">
    <property type="protein sequence ID" value="JAC26396.1"/>
    <property type="molecule type" value="mRNA"/>
</dbReference>
<reference evidence="5" key="1">
    <citation type="submission" date="2014-03" db="EMBL/GenBank/DDBJ databases">
        <title>The sialotranscriptome of Amblyomma triste, Amblyomma parvum and Amblyomma cajennense ticks, uncovered by 454-based RNA-seq.</title>
        <authorList>
            <person name="Garcia G.R."/>
            <person name="Gardinassi L.G."/>
            <person name="Ribeiro J.M."/>
            <person name="Anatrielo E."/>
            <person name="Ferreira B.R."/>
            <person name="Moreira H.N."/>
            <person name="Mafra C."/>
            <person name="Olegario M.M."/>
            <person name="Szabo P.J."/>
            <person name="Miranda-Santos I.K."/>
            <person name="Maruyama S.R."/>
        </authorList>
    </citation>
    <scope>NUCLEOTIDE SEQUENCE</scope>
    <source>
        <strain evidence="5">Araguapaz</strain>
        <tissue evidence="5">Salivary glands</tissue>
    </source>
</reference>
<dbReference type="InterPro" id="IPR036378">
    <property type="entry name" value="FAS1_dom_sf"/>
</dbReference>
<feature type="non-terminal residue" evidence="5">
    <location>
        <position position="398"/>
    </location>
</feature>
<evidence type="ECO:0000259" key="4">
    <source>
        <dbReference type="PROSITE" id="PS51041"/>
    </source>
</evidence>
<dbReference type="AlphaFoldDB" id="A0A023FX10"/>
<keyword evidence="1" id="KW-0732">Signal</keyword>
<dbReference type="Pfam" id="PF02469">
    <property type="entry name" value="Fasciclin"/>
    <property type="match status" value="1"/>
</dbReference>
<feature type="non-terminal residue" evidence="5">
    <location>
        <position position="1"/>
    </location>
</feature>
<organism evidence="5">
    <name type="scientific">Amblyomma parvum</name>
    <name type="common">South American tick</name>
    <dbReference type="NCBI Taxonomy" id="251391"/>
    <lineage>
        <taxon>Eukaryota</taxon>
        <taxon>Metazoa</taxon>
        <taxon>Ecdysozoa</taxon>
        <taxon>Arthropoda</taxon>
        <taxon>Chelicerata</taxon>
        <taxon>Arachnida</taxon>
        <taxon>Acari</taxon>
        <taxon>Parasitiformes</taxon>
        <taxon>Ixodida</taxon>
        <taxon>Ixodoidea</taxon>
        <taxon>Ixodidae</taxon>
        <taxon>Amblyomminae</taxon>
        <taxon>Amblyomma</taxon>
    </lineage>
</organism>
<feature type="domain" description="EMI" evidence="4">
    <location>
        <begin position="246"/>
        <end position="321"/>
    </location>
</feature>
<keyword evidence="2" id="KW-1015">Disulfide bond</keyword>
<dbReference type="Gene3D" id="2.30.180.10">
    <property type="entry name" value="FAS1 domain"/>
    <property type="match status" value="1"/>
</dbReference>
<evidence type="ECO:0000313" key="5">
    <source>
        <dbReference type="EMBL" id="JAC26396.1"/>
    </source>
</evidence>
<proteinExistence type="evidence at transcript level"/>
<feature type="domain" description="FAS1" evidence="3">
    <location>
        <begin position="323"/>
        <end position="398"/>
    </location>
</feature>
<evidence type="ECO:0000256" key="2">
    <source>
        <dbReference type="ARBA" id="ARBA00023157"/>
    </source>
</evidence>
<dbReference type="PROSITE" id="PS51041">
    <property type="entry name" value="EMI"/>
    <property type="match status" value="1"/>
</dbReference>
<dbReference type="InterPro" id="IPR011489">
    <property type="entry name" value="EMI_domain"/>
</dbReference>
<evidence type="ECO:0000256" key="1">
    <source>
        <dbReference type="ARBA" id="ARBA00022729"/>
    </source>
</evidence>
<dbReference type="PROSITE" id="PS50213">
    <property type="entry name" value="FAS1"/>
    <property type="match status" value="1"/>
</dbReference>
<protein>
    <submittedName>
        <fullName evidence="5">Putative transforming growth factor-beta-induced protein ig-h3</fullName>
    </submittedName>
</protein>